<name>A0A0C3A0G1_9AGAM</name>
<dbReference type="EMBL" id="KN822090">
    <property type="protein sequence ID" value="KIM58157.1"/>
    <property type="molecule type" value="Genomic_DNA"/>
</dbReference>
<gene>
    <name evidence="1" type="ORF">SCLCIDRAFT_28316</name>
</gene>
<evidence type="ECO:0000313" key="2">
    <source>
        <dbReference type="Proteomes" id="UP000053989"/>
    </source>
</evidence>
<accession>A0A0C3A0G1</accession>
<dbReference type="InParanoid" id="A0A0C3A0G1"/>
<sequence>MALRAHFAHTFISEAEHSSVPRNLCQVMNPVAATMNSDNTREDMYTVPKLKPDGRNWIIFKNQIEWALATHGVISHLDAMKAPKPAPPADPKQMDAYEAELAAWEKTEFTCRQQLAWALPDST</sequence>
<dbReference type="HOGENOM" id="CLU_2016584_0_0_1"/>
<reference evidence="2" key="2">
    <citation type="submission" date="2015-01" db="EMBL/GenBank/DDBJ databases">
        <title>Evolutionary Origins and Diversification of the Mycorrhizal Mutualists.</title>
        <authorList>
            <consortium name="DOE Joint Genome Institute"/>
            <consortium name="Mycorrhizal Genomics Consortium"/>
            <person name="Kohler A."/>
            <person name="Kuo A."/>
            <person name="Nagy L.G."/>
            <person name="Floudas D."/>
            <person name="Copeland A."/>
            <person name="Barry K.W."/>
            <person name="Cichocki N."/>
            <person name="Veneault-Fourrey C."/>
            <person name="LaButti K."/>
            <person name="Lindquist E.A."/>
            <person name="Lipzen A."/>
            <person name="Lundell T."/>
            <person name="Morin E."/>
            <person name="Murat C."/>
            <person name="Riley R."/>
            <person name="Ohm R."/>
            <person name="Sun H."/>
            <person name="Tunlid A."/>
            <person name="Henrissat B."/>
            <person name="Grigoriev I.V."/>
            <person name="Hibbett D.S."/>
            <person name="Martin F."/>
        </authorList>
    </citation>
    <scope>NUCLEOTIDE SEQUENCE [LARGE SCALE GENOMIC DNA]</scope>
    <source>
        <strain evidence="2">Foug A</strain>
    </source>
</reference>
<organism evidence="1 2">
    <name type="scientific">Scleroderma citrinum Foug A</name>
    <dbReference type="NCBI Taxonomy" id="1036808"/>
    <lineage>
        <taxon>Eukaryota</taxon>
        <taxon>Fungi</taxon>
        <taxon>Dikarya</taxon>
        <taxon>Basidiomycota</taxon>
        <taxon>Agaricomycotina</taxon>
        <taxon>Agaricomycetes</taxon>
        <taxon>Agaricomycetidae</taxon>
        <taxon>Boletales</taxon>
        <taxon>Sclerodermatineae</taxon>
        <taxon>Sclerodermataceae</taxon>
        <taxon>Scleroderma</taxon>
    </lineage>
</organism>
<proteinExistence type="predicted"/>
<dbReference type="AlphaFoldDB" id="A0A0C3A0G1"/>
<dbReference type="Proteomes" id="UP000053989">
    <property type="component" value="Unassembled WGS sequence"/>
</dbReference>
<evidence type="ECO:0000313" key="1">
    <source>
        <dbReference type="EMBL" id="KIM58157.1"/>
    </source>
</evidence>
<reference evidence="1 2" key="1">
    <citation type="submission" date="2014-04" db="EMBL/GenBank/DDBJ databases">
        <authorList>
            <consortium name="DOE Joint Genome Institute"/>
            <person name="Kuo A."/>
            <person name="Kohler A."/>
            <person name="Nagy L.G."/>
            <person name="Floudas D."/>
            <person name="Copeland A."/>
            <person name="Barry K.W."/>
            <person name="Cichocki N."/>
            <person name="Veneault-Fourrey C."/>
            <person name="LaButti K."/>
            <person name="Lindquist E.A."/>
            <person name="Lipzen A."/>
            <person name="Lundell T."/>
            <person name="Morin E."/>
            <person name="Murat C."/>
            <person name="Sun H."/>
            <person name="Tunlid A."/>
            <person name="Henrissat B."/>
            <person name="Grigoriev I.V."/>
            <person name="Hibbett D.S."/>
            <person name="Martin F."/>
            <person name="Nordberg H.P."/>
            <person name="Cantor M.N."/>
            <person name="Hua S.X."/>
        </authorList>
    </citation>
    <scope>NUCLEOTIDE SEQUENCE [LARGE SCALE GENOMIC DNA]</scope>
    <source>
        <strain evidence="1 2">Foug A</strain>
    </source>
</reference>
<dbReference type="OrthoDB" id="3269759at2759"/>
<protein>
    <submittedName>
        <fullName evidence="1">Uncharacterized protein</fullName>
    </submittedName>
</protein>
<keyword evidence="2" id="KW-1185">Reference proteome</keyword>